<dbReference type="PROSITE" id="PS50893">
    <property type="entry name" value="ABC_TRANSPORTER_2"/>
    <property type="match status" value="1"/>
</dbReference>
<evidence type="ECO:0000256" key="8">
    <source>
        <dbReference type="ARBA" id="ARBA00022989"/>
    </source>
</evidence>
<gene>
    <name evidence="12" type="ORF">J2S76_003589</name>
</gene>
<dbReference type="InterPro" id="IPR017871">
    <property type="entry name" value="ABC_transporter-like_CS"/>
</dbReference>
<keyword evidence="9 10" id="KW-0472">Membrane</keyword>
<keyword evidence="8 10" id="KW-1133">Transmembrane helix</keyword>
<dbReference type="InterPro" id="IPR043428">
    <property type="entry name" value="LivM-like"/>
</dbReference>
<evidence type="ECO:0000313" key="13">
    <source>
        <dbReference type="Proteomes" id="UP001238467"/>
    </source>
</evidence>
<feature type="transmembrane region" description="Helical" evidence="10">
    <location>
        <begin position="65"/>
        <end position="83"/>
    </location>
</feature>
<dbReference type="InterPro" id="IPR051120">
    <property type="entry name" value="ABC_AA/LPS_Transport"/>
</dbReference>
<dbReference type="Pfam" id="PF00005">
    <property type="entry name" value="ABC_tran"/>
    <property type="match status" value="1"/>
</dbReference>
<evidence type="ECO:0000256" key="4">
    <source>
        <dbReference type="ARBA" id="ARBA00022475"/>
    </source>
</evidence>
<feature type="domain" description="ABC transporter" evidence="11">
    <location>
        <begin position="350"/>
        <end position="590"/>
    </location>
</feature>
<keyword evidence="3" id="KW-0813">Transport</keyword>
<keyword evidence="13" id="KW-1185">Reference proteome</keyword>
<dbReference type="InterPro" id="IPR003439">
    <property type="entry name" value="ABC_transporter-like_ATP-bd"/>
</dbReference>
<dbReference type="SMART" id="SM00382">
    <property type="entry name" value="AAA"/>
    <property type="match status" value="1"/>
</dbReference>
<dbReference type="EMBL" id="JAUSUH010000009">
    <property type="protein sequence ID" value="MDQ0349145.1"/>
    <property type="molecule type" value="Genomic_DNA"/>
</dbReference>
<comment type="similarity">
    <text evidence="2">Belongs to the ABC transporter superfamily.</text>
</comment>
<keyword evidence="7" id="KW-0067">ATP-binding</keyword>
<feature type="transmembrane region" description="Helical" evidence="10">
    <location>
        <begin position="281"/>
        <end position="304"/>
    </location>
</feature>
<feature type="transmembrane region" description="Helical" evidence="10">
    <location>
        <begin position="118"/>
        <end position="136"/>
    </location>
</feature>
<feature type="transmembrane region" description="Helical" evidence="10">
    <location>
        <begin position="247"/>
        <end position="269"/>
    </location>
</feature>
<evidence type="ECO:0000256" key="3">
    <source>
        <dbReference type="ARBA" id="ARBA00022448"/>
    </source>
</evidence>
<protein>
    <submittedName>
        <fullName evidence="12">Branched-chain amino acid transport system permease protein</fullName>
    </submittedName>
</protein>
<evidence type="ECO:0000256" key="1">
    <source>
        <dbReference type="ARBA" id="ARBA00004651"/>
    </source>
</evidence>
<name>A0ABU0DL66_9HYPH</name>
<keyword evidence="6" id="KW-0547">Nucleotide-binding</keyword>
<proteinExistence type="inferred from homology"/>
<accession>A0ABU0DL66</accession>
<sequence length="609" mass="64690">MTEARRLSLILAVSFAALAAIFAGPYLLDTYSVNVLTRSLLYAAVALTVDLLWGFLGILTFGQSVFFACGAYAAGLVFTHMDFSTSNAFLALGLGVGGALLVAAIVGWLAFWHGASALYASVITLVLPIVATQLLYSGGTFTGSSSGLSGFMSFDLSMEAWFWLSGSFLVGVTTLAYIFVKSDAGRLLVAVRENEQRCKYLGLDTSRLKILVYLACAAIAAIAGYIYAGYAMVVAPELAGFVFGTELVIWTALGGRGTLLGPVFGALIVDYESAQLAGDYPFVWQLIIGTLFVLVIVAFPRGLLPVVFDLPRKLLGLFRPRVPTPAASVTLSTLDPADTQGVEPGEGPALTVAGVVKRFGSLTVLEGIDFEARAGELVSLVGPNGAGKTTLMRCIADGAERTAGRIAVNGYDIGRKPPEACVALGVGRKFQMANVFETLTVAQCLQIARVRHARPSLWRRAQDLPLPEAAMHVLATTGLDKQLSTPAHLLSHGMKQALELSMVLALEPRVLLLDEPTAGLTKTERMQIGAILIDLAKKQGLCVLLVEHDLDFVREISSRVIVLHQGRIVLDGSVEEVVASELVKQVYAGSGHAGIDHETAPSPHTELPA</sequence>
<dbReference type="PANTHER" id="PTHR45772:SF2">
    <property type="entry name" value="ABC TRANSPORTER ATP-BINDING PROTEIN"/>
    <property type="match status" value="1"/>
</dbReference>
<evidence type="ECO:0000256" key="7">
    <source>
        <dbReference type="ARBA" id="ARBA00022840"/>
    </source>
</evidence>
<keyword evidence="5 10" id="KW-0812">Transmembrane</keyword>
<dbReference type="Gene3D" id="3.40.50.300">
    <property type="entry name" value="P-loop containing nucleotide triphosphate hydrolases"/>
    <property type="match status" value="1"/>
</dbReference>
<feature type="transmembrane region" description="Helical" evidence="10">
    <location>
        <begin position="89"/>
        <end position="111"/>
    </location>
</feature>
<dbReference type="CDD" id="cd03219">
    <property type="entry name" value="ABC_Mj1267_LivG_branched"/>
    <property type="match status" value="1"/>
</dbReference>
<evidence type="ECO:0000256" key="9">
    <source>
        <dbReference type="ARBA" id="ARBA00023136"/>
    </source>
</evidence>
<comment type="subcellular location">
    <subcellularLocation>
        <location evidence="1">Cell membrane</location>
        <topology evidence="1">Multi-pass membrane protein</topology>
    </subcellularLocation>
</comment>
<dbReference type="CDD" id="cd06581">
    <property type="entry name" value="TM_PBP1_LivM_like"/>
    <property type="match status" value="1"/>
</dbReference>
<dbReference type="InterPro" id="IPR001851">
    <property type="entry name" value="ABC_transp_permease"/>
</dbReference>
<evidence type="ECO:0000256" key="5">
    <source>
        <dbReference type="ARBA" id="ARBA00022692"/>
    </source>
</evidence>
<feature type="transmembrane region" description="Helical" evidence="10">
    <location>
        <begin position="160"/>
        <end position="180"/>
    </location>
</feature>
<dbReference type="PANTHER" id="PTHR45772">
    <property type="entry name" value="CONSERVED COMPONENT OF ABC TRANSPORTER FOR NATURAL AMINO ACIDS-RELATED"/>
    <property type="match status" value="1"/>
</dbReference>
<evidence type="ECO:0000259" key="11">
    <source>
        <dbReference type="PROSITE" id="PS50893"/>
    </source>
</evidence>
<dbReference type="RefSeq" id="WP_307062594.1">
    <property type="nucleotide sequence ID" value="NZ_JAUSUH010000009.1"/>
</dbReference>
<dbReference type="InterPro" id="IPR027417">
    <property type="entry name" value="P-loop_NTPase"/>
</dbReference>
<keyword evidence="4" id="KW-1003">Cell membrane</keyword>
<evidence type="ECO:0000313" key="12">
    <source>
        <dbReference type="EMBL" id="MDQ0349145.1"/>
    </source>
</evidence>
<feature type="transmembrane region" description="Helical" evidence="10">
    <location>
        <begin position="210"/>
        <end position="235"/>
    </location>
</feature>
<organism evidence="12 13">
    <name type="scientific">Ancylobacter vacuolatus</name>
    <dbReference type="NCBI Taxonomy" id="223389"/>
    <lineage>
        <taxon>Bacteria</taxon>
        <taxon>Pseudomonadati</taxon>
        <taxon>Pseudomonadota</taxon>
        <taxon>Alphaproteobacteria</taxon>
        <taxon>Hyphomicrobiales</taxon>
        <taxon>Xanthobacteraceae</taxon>
        <taxon>Ancylobacter</taxon>
    </lineage>
</organism>
<feature type="transmembrane region" description="Helical" evidence="10">
    <location>
        <begin position="39"/>
        <end position="58"/>
    </location>
</feature>
<dbReference type="Pfam" id="PF02653">
    <property type="entry name" value="BPD_transp_2"/>
    <property type="match status" value="1"/>
</dbReference>
<dbReference type="InterPro" id="IPR003593">
    <property type="entry name" value="AAA+_ATPase"/>
</dbReference>
<dbReference type="Proteomes" id="UP001238467">
    <property type="component" value="Unassembled WGS sequence"/>
</dbReference>
<dbReference type="SUPFAM" id="SSF52540">
    <property type="entry name" value="P-loop containing nucleoside triphosphate hydrolases"/>
    <property type="match status" value="1"/>
</dbReference>
<dbReference type="PROSITE" id="PS00211">
    <property type="entry name" value="ABC_TRANSPORTER_1"/>
    <property type="match status" value="1"/>
</dbReference>
<evidence type="ECO:0000256" key="2">
    <source>
        <dbReference type="ARBA" id="ARBA00005417"/>
    </source>
</evidence>
<evidence type="ECO:0000256" key="10">
    <source>
        <dbReference type="SAM" id="Phobius"/>
    </source>
</evidence>
<reference evidence="12 13" key="1">
    <citation type="submission" date="2023-07" db="EMBL/GenBank/DDBJ databases">
        <title>Genomic Encyclopedia of Type Strains, Phase IV (KMG-IV): sequencing the most valuable type-strain genomes for metagenomic binning, comparative biology and taxonomic classification.</title>
        <authorList>
            <person name="Goeker M."/>
        </authorList>
    </citation>
    <scope>NUCLEOTIDE SEQUENCE [LARGE SCALE GENOMIC DNA]</scope>
    <source>
        <strain evidence="12 13">DSM 1277</strain>
    </source>
</reference>
<comment type="caution">
    <text evidence="12">The sequence shown here is derived from an EMBL/GenBank/DDBJ whole genome shotgun (WGS) entry which is preliminary data.</text>
</comment>
<evidence type="ECO:0000256" key="6">
    <source>
        <dbReference type="ARBA" id="ARBA00022741"/>
    </source>
</evidence>